<name>A0A0F9G7J8_9ZZZZ</name>
<dbReference type="AlphaFoldDB" id="A0A0F9G7J8"/>
<gene>
    <name evidence="2" type="ORF">LCGC14_2217500</name>
</gene>
<evidence type="ECO:0000256" key="1">
    <source>
        <dbReference type="SAM" id="MobiDB-lite"/>
    </source>
</evidence>
<feature type="non-terminal residue" evidence="2">
    <location>
        <position position="39"/>
    </location>
</feature>
<reference evidence="2" key="1">
    <citation type="journal article" date="2015" name="Nature">
        <title>Complex archaea that bridge the gap between prokaryotes and eukaryotes.</title>
        <authorList>
            <person name="Spang A."/>
            <person name="Saw J.H."/>
            <person name="Jorgensen S.L."/>
            <person name="Zaremba-Niedzwiedzka K."/>
            <person name="Martijn J."/>
            <person name="Lind A.E."/>
            <person name="van Eijk R."/>
            <person name="Schleper C."/>
            <person name="Guy L."/>
            <person name="Ettema T.J."/>
        </authorList>
    </citation>
    <scope>NUCLEOTIDE SEQUENCE</scope>
</reference>
<proteinExistence type="predicted"/>
<evidence type="ECO:0000313" key="2">
    <source>
        <dbReference type="EMBL" id="KKL59227.1"/>
    </source>
</evidence>
<sequence>MKPYRKTGLAQRRHRSCEKSGREMTRKLGRSSRWACPPQ</sequence>
<organism evidence="2">
    <name type="scientific">marine sediment metagenome</name>
    <dbReference type="NCBI Taxonomy" id="412755"/>
    <lineage>
        <taxon>unclassified sequences</taxon>
        <taxon>metagenomes</taxon>
        <taxon>ecological metagenomes</taxon>
    </lineage>
</organism>
<protein>
    <submittedName>
        <fullName evidence="2">Uncharacterized protein</fullName>
    </submittedName>
</protein>
<feature type="compositionally biased region" description="Basic and acidic residues" evidence="1">
    <location>
        <begin position="17"/>
        <end position="26"/>
    </location>
</feature>
<accession>A0A0F9G7J8</accession>
<feature type="region of interest" description="Disordered" evidence="1">
    <location>
        <begin position="1"/>
        <end position="39"/>
    </location>
</feature>
<dbReference type="EMBL" id="LAZR01029559">
    <property type="protein sequence ID" value="KKL59227.1"/>
    <property type="molecule type" value="Genomic_DNA"/>
</dbReference>
<comment type="caution">
    <text evidence="2">The sequence shown here is derived from an EMBL/GenBank/DDBJ whole genome shotgun (WGS) entry which is preliminary data.</text>
</comment>